<organism evidence="2 3">
    <name type="scientific">Actinomarinicola tropica</name>
    <dbReference type="NCBI Taxonomy" id="2789776"/>
    <lineage>
        <taxon>Bacteria</taxon>
        <taxon>Bacillati</taxon>
        <taxon>Actinomycetota</taxon>
        <taxon>Acidimicrobiia</taxon>
        <taxon>Acidimicrobiales</taxon>
        <taxon>Iamiaceae</taxon>
        <taxon>Actinomarinicola</taxon>
    </lineage>
</organism>
<dbReference type="Proteomes" id="UP000334019">
    <property type="component" value="Chromosome"/>
</dbReference>
<dbReference type="Gene3D" id="3.40.50.1820">
    <property type="entry name" value="alpha/beta hydrolase"/>
    <property type="match status" value="2"/>
</dbReference>
<dbReference type="Pfam" id="PF01738">
    <property type="entry name" value="DLH"/>
    <property type="match status" value="1"/>
</dbReference>
<dbReference type="InterPro" id="IPR029058">
    <property type="entry name" value="AB_hydrolase_fold"/>
</dbReference>
<dbReference type="InterPro" id="IPR050471">
    <property type="entry name" value="AB_hydrolase"/>
</dbReference>
<evidence type="ECO:0000313" key="3">
    <source>
        <dbReference type="Proteomes" id="UP000334019"/>
    </source>
</evidence>
<evidence type="ECO:0000259" key="1">
    <source>
        <dbReference type="Pfam" id="PF01738"/>
    </source>
</evidence>
<dbReference type="SUPFAM" id="SSF53474">
    <property type="entry name" value="alpha/beta-Hydrolases"/>
    <property type="match status" value="1"/>
</dbReference>
<dbReference type="KEGG" id="atq:GH723_08170"/>
<protein>
    <submittedName>
        <fullName evidence="2">Alpha/beta hydrolase</fullName>
    </submittedName>
</protein>
<reference evidence="2 3" key="1">
    <citation type="submission" date="2019-11" db="EMBL/GenBank/DDBJ databases">
        <authorList>
            <person name="He Y."/>
        </authorList>
    </citation>
    <scope>NUCLEOTIDE SEQUENCE [LARGE SCALE GENOMIC DNA]</scope>
    <source>
        <strain evidence="2 3">SCSIO 58843</strain>
    </source>
</reference>
<name>A0A5Q2RH58_9ACTN</name>
<dbReference type="RefSeq" id="WP_153759191.1">
    <property type="nucleotide sequence ID" value="NZ_CP045851.1"/>
</dbReference>
<dbReference type="GO" id="GO:0016787">
    <property type="term" value="F:hydrolase activity"/>
    <property type="evidence" value="ECO:0007669"/>
    <property type="project" value="UniProtKB-KW"/>
</dbReference>
<dbReference type="PANTHER" id="PTHR43433:SF5">
    <property type="entry name" value="AB HYDROLASE-1 DOMAIN-CONTAINING PROTEIN"/>
    <property type="match status" value="1"/>
</dbReference>
<proteinExistence type="predicted"/>
<keyword evidence="3" id="KW-1185">Reference proteome</keyword>
<gene>
    <name evidence="2" type="ORF">GH723_08170</name>
</gene>
<dbReference type="EMBL" id="CP045851">
    <property type="protein sequence ID" value="QGG95083.1"/>
    <property type="molecule type" value="Genomic_DNA"/>
</dbReference>
<feature type="domain" description="Dienelactone hydrolase" evidence="1">
    <location>
        <begin position="112"/>
        <end position="211"/>
    </location>
</feature>
<dbReference type="PANTHER" id="PTHR43433">
    <property type="entry name" value="HYDROLASE, ALPHA/BETA FOLD FAMILY PROTEIN"/>
    <property type="match status" value="1"/>
</dbReference>
<dbReference type="AlphaFoldDB" id="A0A5Q2RH58"/>
<sequence>MDAGGPTGDAPGPLAALGTMAATEVALTDALDHIEMYTREGLLTLLWHGEADRRDVVLMAGGAMGGLLGPGRGLYQRLGVELATQGLGVIRVGYRVPNDLDLCVLDVLAAAELAARRGARRFVTVGHSFGGAVAIQVAAALGDMAEGVVTASTQAGGCEPGELLGCPVLHLHGDSDPILPHAASEMVQMLTGGELVVYPGAGHGLVEADAEIHELLGRWIPERFARSS</sequence>
<accession>A0A5Q2RH58</accession>
<dbReference type="InterPro" id="IPR002925">
    <property type="entry name" value="Dienelactn_hydro"/>
</dbReference>
<evidence type="ECO:0000313" key="2">
    <source>
        <dbReference type="EMBL" id="QGG95083.1"/>
    </source>
</evidence>
<keyword evidence="2" id="KW-0378">Hydrolase</keyword>